<dbReference type="Gene3D" id="3.20.20.80">
    <property type="entry name" value="Glycosidases"/>
    <property type="match status" value="1"/>
</dbReference>
<gene>
    <name evidence="2" type="ORF">RR46_12810</name>
</gene>
<dbReference type="AlphaFoldDB" id="A0A194PR90"/>
<evidence type="ECO:0000313" key="2">
    <source>
        <dbReference type="EMBL" id="KPI93645.1"/>
    </source>
</evidence>
<dbReference type="STRING" id="66420.A0A194PR90"/>
<protein>
    <submittedName>
        <fullName evidence="2">Heparanase</fullName>
    </submittedName>
</protein>
<evidence type="ECO:0000256" key="1">
    <source>
        <dbReference type="SAM" id="Coils"/>
    </source>
</evidence>
<keyword evidence="1" id="KW-0175">Coiled coil</keyword>
<feature type="coiled-coil region" evidence="1">
    <location>
        <begin position="455"/>
        <end position="482"/>
    </location>
</feature>
<name>A0A194PR90_PAPXU</name>
<dbReference type="PANTHER" id="PTHR46145:SF4">
    <property type="entry name" value="HEPARANASE"/>
    <property type="match status" value="1"/>
</dbReference>
<dbReference type="EMBL" id="KQ459601">
    <property type="protein sequence ID" value="KPI93645.1"/>
    <property type="molecule type" value="Genomic_DNA"/>
</dbReference>
<keyword evidence="3" id="KW-1185">Reference proteome</keyword>
<reference evidence="2 3" key="1">
    <citation type="journal article" date="2015" name="Nat. Commun.">
        <title>Outbred genome sequencing and CRISPR/Cas9 gene editing in butterflies.</title>
        <authorList>
            <person name="Li X."/>
            <person name="Fan D."/>
            <person name="Zhang W."/>
            <person name="Liu G."/>
            <person name="Zhang L."/>
            <person name="Zhao L."/>
            <person name="Fang X."/>
            <person name="Chen L."/>
            <person name="Dong Y."/>
            <person name="Chen Y."/>
            <person name="Ding Y."/>
            <person name="Zhao R."/>
            <person name="Feng M."/>
            <person name="Zhu Y."/>
            <person name="Feng Y."/>
            <person name="Jiang X."/>
            <person name="Zhu D."/>
            <person name="Xiang H."/>
            <person name="Feng X."/>
            <person name="Li S."/>
            <person name="Wang J."/>
            <person name="Zhang G."/>
            <person name="Kronforst M.R."/>
            <person name="Wang W."/>
        </authorList>
    </citation>
    <scope>NUCLEOTIDE SEQUENCE [LARGE SCALE GENOMIC DNA]</scope>
    <source>
        <strain evidence="2">Ya'a_city_454_Px</strain>
        <tissue evidence="2">Whole body</tissue>
    </source>
</reference>
<dbReference type="GO" id="GO:0005615">
    <property type="term" value="C:extracellular space"/>
    <property type="evidence" value="ECO:0007669"/>
    <property type="project" value="TreeGrafter"/>
</dbReference>
<evidence type="ECO:0000313" key="3">
    <source>
        <dbReference type="Proteomes" id="UP000053268"/>
    </source>
</evidence>
<dbReference type="Proteomes" id="UP000053268">
    <property type="component" value="Unassembled WGS sequence"/>
</dbReference>
<sequence>MASSLTPAYLRIAGPSTSHITFTNSTISIQDPQTIINKDDYRQKYHSLSTNVKDRTNEPLSMSHKQWGKFVHWAKKTGFDLVFALNNEMKTASGMWDTNSALETMTVAEKVKVGDIYWQLGYECANQSIEEYINDLETLRVMVETFSPAASASWKVVAGDIAPCLHPDSQSDFKDFVTLSNDMLDAIFLNGNSSAQQLEKMSEVDRVQLLRILSRSATPLWLTEQVLWRGQLQRAADWLASLGYAARNGFSVHFRELLEEELHEPTLSFYMALIYKNLVGERVLNVNMTVSQATLFAHCTSLRQQPVSGAITLYGANMDDEPARFSLKLSKREDGGDIMQFIFAHDSNGNIVVNGRAMYLEGDIRPVVKRVRPYKTLLINLPPKSFGFWVLANTKVEACIYKDVNKELTEDLLIDKDKINKENVIKFRRSLRNKRDVVDLDKSLDISDENYSITEFEVNNTMINLRKQINNLNEELKNFHEYLITKNDKNKLELPIRFKRQSDYKENSQKNNRKGLKSKFHRNERDRFDLKSNFLDKLIAFKNEKLSKINKIRINRKNFKRSNKVDSAEYDELNEDGRKRKRRSVNEKTIKSIENGKIKKEKNVYKTMENEIDIDDNYYPGDVLNKLKGSLHLQFKPQEENLDNTKTDFNELTLKTKLSEDGAVINISEKANHGLLRSTFEDLINMLSDFNKQLNRFWSVFTVLE</sequence>
<dbReference type="PANTHER" id="PTHR46145">
    <property type="entry name" value="HEPARANASE"/>
    <property type="match status" value="1"/>
</dbReference>
<organism evidence="2 3">
    <name type="scientific">Papilio xuthus</name>
    <name type="common">Asian swallowtail butterfly</name>
    <dbReference type="NCBI Taxonomy" id="66420"/>
    <lineage>
        <taxon>Eukaryota</taxon>
        <taxon>Metazoa</taxon>
        <taxon>Ecdysozoa</taxon>
        <taxon>Arthropoda</taxon>
        <taxon>Hexapoda</taxon>
        <taxon>Insecta</taxon>
        <taxon>Pterygota</taxon>
        <taxon>Neoptera</taxon>
        <taxon>Endopterygota</taxon>
        <taxon>Lepidoptera</taxon>
        <taxon>Glossata</taxon>
        <taxon>Ditrysia</taxon>
        <taxon>Papilionoidea</taxon>
        <taxon>Papilionidae</taxon>
        <taxon>Papilioninae</taxon>
        <taxon>Papilio</taxon>
    </lineage>
</organism>
<dbReference type="GO" id="GO:0031012">
    <property type="term" value="C:extracellular matrix"/>
    <property type="evidence" value="ECO:0007669"/>
    <property type="project" value="TreeGrafter"/>
</dbReference>
<accession>A0A194PR90</accession>
<proteinExistence type="predicted"/>